<dbReference type="InterPro" id="IPR023210">
    <property type="entry name" value="NADP_OxRdtase_dom"/>
</dbReference>
<accession>A0A4Q4N0A4</accession>
<sequence length="274" mass="30505">MVEQAIEAGFRGIDTAAQPRHYREDLVGEGIRSVLAKGHVKRQDLYIQTKFTWTSGQDLDGIPFDPNASITEQVKASVQGSLKSLRPTNDHDSLAVPYIDCMLLHFPLPTLDQTVEAWQAVETFVPHSVRSIGISNVSLPVLQVLFAASSISVKPIVVQNRFHKATDYDRELRHFCLTQGVIYQAFGILKSSKDLLDCPPVVEYSKLSQQTRAVSLLQLVLGLEGLSLVVGTTNQHTMRADIRAAEDVLQNTQKPNQSHCWGRLHGEFATYIEK</sequence>
<dbReference type="Gene3D" id="3.20.20.100">
    <property type="entry name" value="NADP-dependent oxidoreductase domain"/>
    <property type="match status" value="1"/>
</dbReference>
<dbReference type="VEuPathDB" id="FungiDB:CC77DRAFT_935308"/>
<gene>
    <name evidence="3" type="ORF">AA0117_g12208</name>
</gene>
<evidence type="ECO:0000259" key="2">
    <source>
        <dbReference type="Pfam" id="PF00248"/>
    </source>
</evidence>
<evidence type="ECO:0000313" key="3">
    <source>
        <dbReference type="EMBL" id="RYN65039.1"/>
    </source>
</evidence>
<organism evidence="3 4">
    <name type="scientific">Alternaria alternata</name>
    <name type="common">Alternaria rot fungus</name>
    <name type="synonym">Torula alternata</name>
    <dbReference type="NCBI Taxonomy" id="5599"/>
    <lineage>
        <taxon>Eukaryota</taxon>
        <taxon>Fungi</taxon>
        <taxon>Dikarya</taxon>
        <taxon>Ascomycota</taxon>
        <taxon>Pezizomycotina</taxon>
        <taxon>Dothideomycetes</taxon>
        <taxon>Pleosporomycetidae</taxon>
        <taxon>Pleosporales</taxon>
        <taxon>Pleosporineae</taxon>
        <taxon>Pleosporaceae</taxon>
        <taxon>Alternaria</taxon>
        <taxon>Alternaria sect. Alternaria</taxon>
        <taxon>Alternaria alternata complex</taxon>
    </lineage>
</organism>
<evidence type="ECO:0000313" key="4">
    <source>
        <dbReference type="Proteomes" id="UP000291422"/>
    </source>
</evidence>
<dbReference type="EMBL" id="PDXD01000067">
    <property type="protein sequence ID" value="RYN65039.1"/>
    <property type="molecule type" value="Genomic_DNA"/>
</dbReference>
<dbReference type="PANTHER" id="PTHR11732">
    <property type="entry name" value="ALDO/KETO REDUCTASE"/>
    <property type="match status" value="1"/>
</dbReference>
<dbReference type="GO" id="GO:0016491">
    <property type="term" value="F:oxidoreductase activity"/>
    <property type="evidence" value="ECO:0007669"/>
    <property type="project" value="UniProtKB-KW"/>
</dbReference>
<dbReference type="AlphaFoldDB" id="A0A4Q4N0A4"/>
<dbReference type="InterPro" id="IPR036812">
    <property type="entry name" value="NAD(P)_OxRdtase_dom_sf"/>
</dbReference>
<dbReference type="SUPFAM" id="SSF51430">
    <property type="entry name" value="NAD(P)-linked oxidoreductase"/>
    <property type="match status" value="1"/>
</dbReference>
<evidence type="ECO:0000256" key="1">
    <source>
        <dbReference type="ARBA" id="ARBA00023002"/>
    </source>
</evidence>
<keyword evidence="1" id="KW-0560">Oxidoreductase</keyword>
<dbReference type="Pfam" id="PF00248">
    <property type="entry name" value="Aldo_ket_red"/>
    <property type="match status" value="1"/>
</dbReference>
<reference evidence="4" key="1">
    <citation type="journal article" date="2019" name="bioRxiv">
        <title>Genomics, evolutionary history and diagnostics of the Alternaria alternata species group including apple and Asian pear pathotypes.</title>
        <authorList>
            <person name="Armitage A.D."/>
            <person name="Cockerton H.M."/>
            <person name="Sreenivasaprasad S."/>
            <person name="Woodhall J.W."/>
            <person name="Lane C.R."/>
            <person name="Harrison R.J."/>
            <person name="Clarkson J.P."/>
        </authorList>
    </citation>
    <scope>NUCLEOTIDE SEQUENCE [LARGE SCALE GENOMIC DNA]</scope>
    <source>
        <strain evidence="4">FERA 1177</strain>
    </source>
</reference>
<dbReference type="Proteomes" id="UP000291422">
    <property type="component" value="Unassembled WGS sequence"/>
</dbReference>
<proteinExistence type="predicted"/>
<comment type="caution">
    <text evidence="3">The sequence shown here is derived from an EMBL/GenBank/DDBJ whole genome shotgun (WGS) entry which is preliminary data.</text>
</comment>
<protein>
    <recommendedName>
        <fullName evidence="2">NADP-dependent oxidoreductase domain-containing protein</fullName>
    </recommendedName>
</protein>
<feature type="domain" description="NADP-dependent oxidoreductase" evidence="2">
    <location>
        <begin position="1"/>
        <end position="191"/>
    </location>
</feature>
<name>A0A4Q4N0A4_ALTAL</name>
<dbReference type="InterPro" id="IPR020471">
    <property type="entry name" value="AKR"/>
</dbReference>